<accession>A0ACB7TJP4</accession>
<comment type="caution">
    <text evidence="1">The sequence shown here is derived from an EMBL/GenBank/DDBJ whole genome shotgun (WGS) entry which is preliminary data.</text>
</comment>
<dbReference type="Proteomes" id="UP000821845">
    <property type="component" value="Chromosome 1"/>
</dbReference>
<proteinExistence type="predicted"/>
<keyword evidence="2" id="KW-1185">Reference proteome</keyword>
<name>A0ACB7TJP4_HYAAI</name>
<organism evidence="1 2">
    <name type="scientific">Hyalomma asiaticum</name>
    <name type="common">Tick</name>
    <dbReference type="NCBI Taxonomy" id="266040"/>
    <lineage>
        <taxon>Eukaryota</taxon>
        <taxon>Metazoa</taxon>
        <taxon>Ecdysozoa</taxon>
        <taxon>Arthropoda</taxon>
        <taxon>Chelicerata</taxon>
        <taxon>Arachnida</taxon>
        <taxon>Acari</taxon>
        <taxon>Parasitiformes</taxon>
        <taxon>Ixodida</taxon>
        <taxon>Ixodoidea</taxon>
        <taxon>Ixodidae</taxon>
        <taxon>Hyalomminae</taxon>
        <taxon>Hyalomma</taxon>
    </lineage>
</organism>
<gene>
    <name evidence="1" type="ORF">HPB50_013540</name>
</gene>
<dbReference type="EMBL" id="CM023481">
    <property type="protein sequence ID" value="KAH6946436.1"/>
    <property type="molecule type" value="Genomic_DNA"/>
</dbReference>
<protein>
    <submittedName>
        <fullName evidence="1">Uncharacterized protein</fullName>
    </submittedName>
</protein>
<sequence>MAPPGLLPFYNVPQPVQVEVPWSTSRPKHLFEVSLSALNNFCGSVCRKLQVDHKHELPYVYRSAYRYDLTFIMKVYEVEVRVLDCIYSVVRLHGTSGDKMTYFAGALITALTSLEETLRFEYLDEHKVWRIKLEDMKDFLVDPKNRDSLRRGKEEISILHKSLIMCALHVLSSKHRR</sequence>
<evidence type="ECO:0000313" key="2">
    <source>
        <dbReference type="Proteomes" id="UP000821845"/>
    </source>
</evidence>
<evidence type="ECO:0000313" key="1">
    <source>
        <dbReference type="EMBL" id="KAH6946436.1"/>
    </source>
</evidence>
<reference evidence="1" key="1">
    <citation type="submission" date="2020-05" db="EMBL/GenBank/DDBJ databases">
        <title>Large-scale comparative analyses of tick genomes elucidate their genetic diversity and vector capacities.</title>
        <authorList>
            <person name="Jia N."/>
            <person name="Wang J."/>
            <person name="Shi W."/>
            <person name="Du L."/>
            <person name="Sun Y."/>
            <person name="Zhan W."/>
            <person name="Jiang J."/>
            <person name="Wang Q."/>
            <person name="Zhang B."/>
            <person name="Ji P."/>
            <person name="Sakyi L.B."/>
            <person name="Cui X."/>
            <person name="Yuan T."/>
            <person name="Jiang B."/>
            <person name="Yang W."/>
            <person name="Lam T.T.-Y."/>
            <person name="Chang Q."/>
            <person name="Ding S."/>
            <person name="Wang X."/>
            <person name="Zhu J."/>
            <person name="Ruan X."/>
            <person name="Zhao L."/>
            <person name="Wei J."/>
            <person name="Que T."/>
            <person name="Du C."/>
            <person name="Cheng J."/>
            <person name="Dai P."/>
            <person name="Han X."/>
            <person name="Huang E."/>
            <person name="Gao Y."/>
            <person name="Liu J."/>
            <person name="Shao H."/>
            <person name="Ye R."/>
            <person name="Li L."/>
            <person name="Wei W."/>
            <person name="Wang X."/>
            <person name="Wang C."/>
            <person name="Yang T."/>
            <person name="Huo Q."/>
            <person name="Li W."/>
            <person name="Guo W."/>
            <person name="Chen H."/>
            <person name="Zhou L."/>
            <person name="Ni X."/>
            <person name="Tian J."/>
            <person name="Zhou Y."/>
            <person name="Sheng Y."/>
            <person name="Liu T."/>
            <person name="Pan Y."/>
            <person name="Xia L."/>
            <person name="Li J."/>
            <person name="Zhao F."/>
            <person name="Cao W."/>
        </authorList>
    </citation>
    <scope>NUCLEOTIDE SEQUENCE</scope>
    <source>
        <strain evidence="1">Hyas-2018</strain>
    </source>
</reference>